<dbReference type="EMBL" id="FUXB01000002">
    <property type="protein sequence ID" value="SJZ50016.1"/>
    <property type="molecule type" value="Genomic_DNA"/>
</dbReference>
<dbReference type="Proteomes" id="UP000190834">
    <property type="component" value="Unassembled WGS sequence"/>
</dbReference>
<accession>A0A1T4L5I5</accession>
<name>A0A1T4L5I5_VIBCI</name>
<reference evidence="3" key="1">
    <citation type="submission" date="2017-02" db="EMBL/GenBank/DDBJ databases">
        <authorList>
            <person name="Varghese N."/>
            <person name="Submissions S."/>
        </authorList>
    </citation>
    <scope>NUCLEOTIDE SEQUENCE [LARGE SCALE GENOMIC DNA]</scope>
    <source>
        <strain evidence="3">DSM 19608</strain>
    </source>
</reference>
<dbReference type="Gene3D" id="2.40.128.640">
    <property type="match status" value="1"/>
</dbReference>
<sequence>MKKTFFALSALTFILAGCDSAEQTTATVEPSTVHSQTASNTEAIINETFTSEHTAYNSLDWQGTYQGVLPCADCAGIEYTLTLNDDLTYILTQVYQGKEDTKALTSEGKFHWEKNGSVITLEDESDTPNQYFVGENILMKLDINGEKITGDLASLYNLKKQ</sequence>
<evidence type="ECO:0000313" key="3">
    <source>
        <dbReference type="Proteomes" id="UP000190834"/>
    </source>
</evidence>
<feature type="signal peptide" evidence="1">
    <location>
        <begin position="1"/>
        <end position="21"/>
    </location>
</feature>
<dbReference type="Pfam" id="PF04170">
    <property type="entry name" value="NlpE"/>
    <property type="match status" value="1"/>
</dbReference>
<dbReference type="STRING" id="1123491.SAMN02745782_00493"/>
<dbReference type="PROSITE" id="PS51257">
    <property type="entry name" value="PROKAR_LIPOPROTEIN"/>
    <property type="match status" value="1"/>
</dbReference>
<keyword evidence="1" id="KW-0732">Signal</keyword>
<dbReference type="OrthoDB" id="5348860at2"/>
<proteinExistence type="predicted"/>
<gene>
    <name evidence="2" type="ORF">SAMN02745782_00493</name>
</gene>
<organism evidence="2 3">
    <name type="scientific">Vibrio cincinnatiensis DSM 19608</name>
    <dbReference type="NCBI Taxonomy" id="1123491"/>
    <lineage>
        <taxon>Bacteria</taxon>
        <taxon>Pseudomonadati</taxon>
        <taxon>Pseudomonadota</taxon>
        <taxon>Gammaproteobacteria</taxon>
        <taxon>Vibrionales</taxon>
        <taxon>Vibrionaceae</taxon>
        <taxon>Vibrio</taxon>
    </lineage>
</organism>
<evidence type="ECO:0000256" key="1">
    <source>
        <dbReference type="SAM" id="SignalP"/>
    </source>
</evidence>
<dbReference type="GeneID" id="70583291"/>
<dbReference type="AlphaFoldDB" id="A0A1T4L5I5"/>
<dbReference type="RefSeq" id="WP_078924898.1">
    <property type="nucleotide sequence ID" value="NZ_FUXB01000002.1"/>
</dbReference>
<evidence type="ECO:0000313" key="2">
    <source>
        <dbReference type="EMBL" id="SJZ50016.1"/>
    </source>
</evidence>
<keyword evidence="3" id="KW-1185">Reference proteome</keyword>
<keyword evidence="2" id="KW-0449">Lipoprotein</keyword>
<dbReference type="InterPro" id="IPR007298">
    <property type="entry name" value="Cu-R_lipoprotein_NlpE"/>
</dbReference>
<protein>
    <submittedName>
        <fullName evidence="2">Uncharacterized lipoprotein NlpE involved in copper resistance</fullName>
    </submittedName>
</protein>
<feature type="chain" id="PRO_5012007013" evidence="1">
    <location>
        <begin position="22"/>
        <end position="161"/>
    </location>
</feature>